<reference evidence="5" key="1">
    <citation type="submission" date="2016-10" db="EMBL/GenBank/DDBJ databases">
        <authorList>
            <person name="Varghese N."/>
            <person name="Submissions S."/>
        </authorList>
    </citation>
    <scope>NUCLEOTIDE SEQUENCE [LARGE SCALE GENOMIC DNA]</scope>
    <source>
        <strain evidence="5">DSM 45460</strain>
    </source>
</reference>
<dbReference type="NCBIfam" id="TIGR02824">
    <property type="entry name" value="quinone_pig3"/>
    <property type="match status" value="1"/>
</dbReference>
<dbReference type="Gene3D" id="3.90.180.10">
    <property type="entry name" value="Medium-chain alcohol dehydrogenases, catalytic domain"/>
    <property type="match status" value="1"/>
</dbReference>
<protein>
    <submittedName>
        <fullName evidence="4">NADPH2:quinone reductase</fullName>
    </submittedName>
</protein>
<dbReference type="PANTHER" id="PTHR48106:SF8">
    <property type="entry name" value="OS02G0805600 PROTEIN"/>
    <property type="match status" value="1"/>
</dbReference>
<proteinExistence type="predicted"/>
<dbReference type="RefSeq" id="WP_092628124.1">
    <property type="nucleotide sequence ID" value="NZ_FNFM01000006.1"/>
</dbReference>
<dbReference type="Proteomes" id="UP000199213">
    <property type="component" value="Unassembled WGS sequence"/>
</dbReference>
<dbReference type="AlphaFoldDB" id="A0A1G9AQ23"/>
<keyword evidence="5" id="KW-1185">Reference proteome</keyword>
<dbReference type="Gene3D" id="3.40.50.720">
    <property type="entry name" value="NAD(P)-binding Rossmann-like Domain"/>
    <property type="match status" value="1"/>
</dbReference>
<dbReference type="Pfam" id="PF08240">
    <property type="entry name" value="ADH_N"/>
    <property type="match status" value="1"/>
</dbReference>
<sequence length="329" mass="34580">MYAITVREAGEPDVLEWREVAAPEPGPGEVAVDVTAAGVNRADLAQRQGSYPPPEGASELLGLECSGTVVESGPGVTGWRPGDQVCALLSGGGYAERVVVPTTQLLPIPPGVDRVDAAGLPEVACTVWSNIVHEAGLEPEQLLLVHGGSGGIGTCAIQLGRALGARVVATAGSEEGLRLCEELGASPAVDYREGDFVAEVKRLGGANVILDNMGGSYLDRNLSALATDGHLAVIGLQGGRKAELDMGKMLVKRLRMSALGLRGRPLEGPHGKAGIVHDVRQWVWPMIERGEVRPVVHHRLQMREAARAHELMEAGGVHGKILLTTDRAE</sequence>
<dbReference type="GO" id="GO:0070402">
    <property type="term" value="F:NADPH binding"/>
    <property type="evidence" value="ECO:0007669"/>
    <property type="project" value="TreeGrafter"/>
</dbReference>
<dbReference type="InterPro" id="IPR013154">
    <property type="entry name" value="ADH-like_N"/>
</dbReference>
<accession>A0A1G9AQ23</accession>
<evidence type="ECO:0000313" key="5">
    <source>
        <dbReference type="Proteomes" id="UP000199213"/>
    </source>
</evidence>
<evidence type="ECO:0000256" key="1">
    <source>
        <dbReference type="ARBA" id="ARBA00022857"/>
    </source>
</evidence>
<gene>
    <name evidence="4" type="ORF">SAMN04487820_106187</name>
</gene>
<dbReference type="InterPro" id="IPR036291">
    <property type="entry name" value="NAD(P)-bd_dom_sf"/>
</dbReference>
<evidence type="ECO:0000256" key="2">
    <source>
        <dbReference type="ARBA" id="ARBA00023002"/>
    </source>
</evidence>
<dbReference type="SMART" id="SM00829">
    <property type="entry name" value="PKS_ER"/>
    <property type="match status" value="1"/>
</dbReference>
<dbReference type="InterPro" id="IPR014189">
    <property type="entry name" value="Quinone_OxRdtase_PIG3"/>
</dbReference>
<keyword evidence="2" id="KW-0560">Oxidoreductase</keyword>
<dbReference type="CDD" id="cd05276">
    <property type="entry name" value="p53_inducible_oxidoreductase"/>
    <property type="match status" value="1"/>
</dbReference>
<evidence type="ECO:0000259" key="3">
    <source>
        <dbReference type="SMART" id="SM00829"/>
    </source>
</evidence>
<dbReference type="Pfam" id="PF00107">
    <property type="entry name" value="ADH_zinc_N"/>
    <property type="match status" value="1"/>
</dbReference>
<dbReference type="PANTHER" id="PTHR48106">
    <property type="entry name" value="QUINONE OXIDOREDUCTASE PIG3-RELATED"/>
    <property type="match status" value="1"/>
</dbReference>
<feature type="domain" description="Enoyl reductase (ER)" evidence="3">
    <location>
        <begin position="10"/>
        <end position="323"/>
    </location>
</feature>
<name>A0A1G9AQ23_ACTMZ</name>
<dbReference type="InterPro" id="IPR011032">
    <property type="entry name" value="GroES-like_sf"/>
</dbReference>
<dbReference type="InterPro" id="IPR020843">
    <property type="entry name" value="ER"/>
</dbReference>
<dbReference type="EMBL" id="FNFM01000006">
    <property type="protein sequence ID" value="SDK29479.1"/>
    <property type="molecule type" value="Genomic_DNA"/>
</dbReference>
<dbReference type="OrthoDB" id="9780520at2"/>
<dbReference type="SUPFAM" id="SSF50129">
    <property type="entry name" value="GroES-like"/>
    <property type="match status" value="1"/>
</dbReference>
<organism evidence="4 5">
    <name type="scientific">Actinopolyspora mzabensis</name>
    <dbReference type="NCBI Taxonomy" id="995066"/>
    <lineage>
        <taxon>Bacteria</taxon>
        <taxon>Bacillati</taxon>
        <taxon>Actinomycetota</taxon>
        <taxon>Actinomycetes</taxon>
        <taxon>Actinopolysporales</taxon>
        <taxon>Actinopolysporaceae</taxon>
        <taxon>Actinopolyspora</taxon>
    </lineage>
</organism>
<keyword evidence="1" id="KW-0521">NADP</keyword>
<dbReference type="SUPFAM" id="SSF51735">
    <property type="entry name" value="NAD(P)-binding Rossmann-fold domains"/>
    <property type="match status" value="1"/>
</dbReference>
<dbReference type="GO" id="GO:0016651">
    <property type="term" value="F:oxidoreductase activity, acting on NAD(P)H"/>
    <property type="evidence" value="ECO:0007669"/>
    <property type="project" value="TreeGrafter"/>
</dbReference>
<evidence type="ECO:0000313" key="4">
    <source>
        <dbReference type="EMBL" id="SDK29479.1"/>
    </source>
</evidence>
<dbReference type="InterPro" id="IPR013149">
    <property type="entry name" value="ADH-like_C"/>
</dbReference>